<dbReference type="EMBL" id="CAEZXH010000106">
    <property type="protein sequence ID" value="CAB4693425.1"/>
    <property type="molecule type" value="Genomic_DNA"/>
</dbReference>
<dbReference type="PANTHER" id="PTHR34295:SF1">
    <property type="entry name" value="BIOTIN TRANSPORTER BIOY"/>
    <property type="match status" value="1"/>
</dbReference>
<gene>
    <name evidence="2" type="ORF">UFOPK1811_00186</name>
    <name evidence="3" type="ORF">UFOPK2360_01269</name>
    <name evidence="4" type="ORF">UFOPK2659_00323</name>
    <name evidence="5" type="ORF">UFOPK2922_00272</name>
    <name evidence="6" type="ORF">UFOPK3306_00086</name>
    <name evidence="7" type="ORF">UFOPK4209_00490</name>
</gene>
<dbReference type="GO" id="GO:0015225">
    <property type="term" value="F:biotin transmembrane transporter activity"/>
    <property type="evidence" value="ECO:0007669"/>
    <property type="project" value="InterPro"/>
</dbReference>
<dbReference type="GO" id="GO:0005886">
    <property type="term" value="C:plasma membrane"/>
    <property type="evidence" value="ECO:0007669"/>
    <property type="project" value="InterPro"/>
</dbReference>
<dbReference type="EMBL" id="CAFBPY010000057">
    <property type="protein sequence ID" value="CAB5036768.1"/>
    <property type="molecule type" value="Genomic_DNA"/>
</dbReference>
<dbReference type="InterPro" id="IPR003784">
    <property type="entry name" value="BioY"/>
</dbReference>
<accession>A0A6J7S8F7</accession>
<sequence length="197" mass="20338">MTTLPIAPLTLRAALFPRANSLTNSLLALGGAGFLAVMAQIAIPVPGSPVPVTGQTLGVLLIGASYGPALSISTVALYLAIGAAGAPIFSNGGSGFAKLVGPTGGYLAGMVLTALVLGYLANKKWDARFRTALPAMLIGEVLTFLPGLIWLQHATGQNWSWTISKGFTPFILGEAIKLSLAAVTLPAIWKVVDKRRS</sequence>
<evidence type="ECO:0000313" key="3">
    <source>
        <dbReference type="EMBL" id="CAB4693425.1"/>
    </source>
</evidence>
<dbReference type="PANTHER" id="PTHR34295">
    <property type="entry name" value="BIOTIN TRANSPORTER BIOY"/>
    <property type="match status" value="1"/>
</dbReference>
<keyword evidence="1" id="KW-1133">Transmembrane helix</keyword>
<keyword evidence="1" id="KW-0812">Transmembrane</keyword>
<protein>
    <submittedName>
        <fullName evidence="7">Unannotated protein</fullName>
    </submittedName>
</protein>
<dbReference type="EMBL" id="CAEZYJ010000027">
    <property type="protein sequence ID" value="CAB4715322.1"/>
    <property type="molecule type" value="Genomic_DNA"/>
</dbReference>
<evidence type="ECO:0000313" key="6">
    <source>
        <dbReference type="EMBL" id="CAB4855683.1"/>
    </source>
</evidence>
<dbReference type="EMBL" id="CAFBLI010000003">
    <property type="protein sequence ID" value="CAB4855683.1"/>
    <property type="molecule type" value="Genomic_DNA"/>
</dbReference>
<evidence type="ECO:0000313" key="2">
    <source>
        <dbReference type="EMBL" id="CAB4591352.1"/>
    </source>
</evidence>
<feature type="transmembrane region" description="Helical" evidence="1">
    <location>
        <begin position="171"/>
        <end position="192"/>
    </location>
</feature>
<feature type="transmembrane region" description="Helical" evidence="1">
    <location>
        <begin position="57"/>
        <end position="79"/>
    </location>
</feature>
<evidence type="ECO:0000313" key="5">
    <source>
        <dbReference type="EMBL" id="CAB4769710.1"/>
    </source>
</evidence>
<dbReference type="Gene3D" id="1.10.1760.20">
    <property type="match status" value="1"/>
</dbReference>
<evidence type="ECO:0000313" key="7">
    <source>
        <dbReference type="EMBL" id="CAB5036768.1"/>
    </source>
</evidence>
<dbReference type="Pfam" id="PF02632">
    <property type="entry name" value="BioY"/>
    <property type="match status" value="1"/>
</dbReference>
<dbReference type="PIRSF" id="PIRSF016661">
    <property type="entry name" value="BioY"/>
    <property type="match status" value="1"/>
</dbReference>
<dbReference type="EMBL" id="CAEZZS010000007">
    <property type="protein sequence ID" value="CAB4769710.1"/>
    <property type="molecule type" value="Genomic_DNA"/>
</dbReference>
<feature type="transmembrane region" description="Helical" evidence="1">
    <location>
        <begin position="26"/>
        <end position="45"/>
    </location>
</feature>
<dbReference type="AlphaFoldDB" id="A0A6J7S8F7"/>
<evidence type="ECO:0000256" key="1">
    <source>
        <dbReference type="SAM" id="Phobius"/>
    </source>
</evidence>
<organism evidence="7">
    <name type="scientific">freshwater metagenome</name>
    <dbReference type="NCBI Taxonomy" id="449393"/>
    <lineage>
        <taxon>unclassified sequences</taxon>
        <taxon>metagenomes</taxon>
        <taxon>ecological metagenomes</taxon>
    </lineage>
</organism>
<dbReference type="EMBL" id="CAEZUJ010000004">
    <property type="protein sequence ID" value="CAB4591352.1"/>
    <property type="molecule type" value="Genomic_DNA"/>
</dbReference>
<name>A0A6J7S8F7_9ZZZZ</name>
<keyword evidence="1" id="KW-0472">Membrane</keyword>
<feature type="transmembrane region" description="Helical" evidence="1">
    <location>
        <begin position="132"/>
        <end position="151"/>
    </location>
</feature>
<reference evidence="7" key="1">
    <citation type="submission" date="2020-05" db="EMBL/GenBank/DDBJ databases">
        <authorList>
            <person name="Chiriac C."/>
            <person name="Salcher M."/>
            <person name="Ghai R."/>
            <person name="Kavagutti S V."/>
        </authorList>
    </citation>
    <scope>NUCLEOTIDE SEQUENCE</scope>
</reference>
<evidence type="ECO:0000313" key="4">
    <source>
        <dbReference type="EMBL" id="CAB4715322.1"/>
    </source>
</evidence>
<proteinExistence type="predicted"/>
<feature type="transmembrane region" description="Helical" evidence="1">
    <location>
        <begin position="99"/>
        <end position="120"/>
    </location>
</feature>